<keyword evidence="4" id="KW-1185">Reference proteome</keyword>
<organism evidence="1">
    <name type="scientific">Cladocopium goreaui</name>
    <dbReference type="NCBI Taxonomy" id="2562237"/>
    <lineage>
        <taxon>Eukaryota</taxon>
        <taxon>Sar</taxon>
        <taxon>Alveolata</taxon>
        <taxon>Dinophyceae</taxon>
        <taxon>Suessiales</taxon>
        <taxon>Symbiodiniaceae</taxon>
        <taxon>Cladocopium</taxon>
    </lineage>
</organism>
<dbReference type="EMBL" id="CAMXCT010003912">
    <property type="protein sequence ID" value="CAI4006872.1"/>
    <property type="molecule type" value="Genomic_DNA"/>
</dbReference>
<dbReference type="OrthoDB" id="409492at2759"/>
<dbReference type="EMBL" id="CAMXCT030003912">
    <property type="protein sequence ID" value="CAL4794184.1"/>
    <property type="molecule type" value="Genomic_DNA"/>
</dbReference>
<protein>
    <submittedName>
        <fullName evidence="3">Zeaxanthin epoxidase, chloroplastic</fullName>
    </submittedName>
</protein>
<sequence>DAYELTRILSANKTYAEDFDPKVTAEALENFYKSRMPRVAGISLLSGLASDLIINAFGTPWSPHDVTQPEMHCIHCKFDGTRQGMLVLKEARRASY</sequence>
<dbReference type="EMBL" id="CAMXCT020003912">
    <property type="protein sequence ID" value="CAL1160247.1"/>
    <property type="molecule type" value="Genomic_DNA"/>
</dbReference>
<evidence type="ECO:0000313" key="2">
    <source>
        <dbReference type="EMBL" id="CAL1160247.1"/>
    </source>
</evidence>
<evidence type="ECO:0000313" key="4">
    <source>
        <dbReference type="Proteomes" id="UP001152797"/>
    </source>
</evidence>
<accession>A0A9P1DCA9</accession>
<evidence type="ECO:0000313" key="3">
    <source>
        <dbReference type="EMBL" id="CAL4794184.1"/>
    </source>
</evidence>
<reference evidence="1" key="1">
    <citation type="submission" date="2022-10" db="EMBL/GenBank/DDBJ databases">
        <authorList>
            <person name="Chen Y."/>
            <person name="Dougan E. K."/>
            <person name="Chan C."/>
            <person name="Rhodes N."/>
            <person name="Thang M."/>
        </authorList>
    </citation>
    <scope>NUCLEOTIDE SEQUENCE</scope>
</reference>
<dbReference type="AlphaFoldDB" id="A0A9P1DCA9"/>
<dbReference type="Proteomes" id="UP001152797">
    <property type="component" value="Unassembled WGS sequence"/>
</dbReference>
<comment type="caution">
    <text evidence="1">The sequence shown here is derived from an EMBL/GenBank/DDBJ whole genome shotgun (WGS) entry which is preliminary data.</text>
</comment>
<proteinExistence type="predicted"/>
<reference evidence="2" key="2">
    <citation type="submission" date="2024-04" db="EMBL/GenBank/DDBJ databases">
        <authorList>
            <person name="Chen Y."/>
            <person name="Shah S."/>
            <person name="Dougan E. K."/>
            <person name="Thang M."/>
            <person name="Chan C."/>
        </authorList>
    </citation>
    <scope>NUCLEOTIDE SEQUENCE [LARGE SCALE GENOMIC DNA]</scope>
</reference>
<name>A0A9P1DCA9_9DINO</name>
<feature type="non-terminal residue" evidence="1">
    <location>
        <position position="96"/>
    </location>
</feature>
<gene>
    <name evidence="1" type="ORF">C1SCF055_LOCUS32471</name>
</gene>
<evidence type="ECO:0000313" key="1">
    <source>
        <dbReference type="EMBL" id="CAI4006872.1"/>
    </source>
</evidence>